<dbReference type="AlphaFoldDB" id="A0A0N4V384"/>
<evidence type="ECO:0000313" key="2">
    <source>
        <dbReference type="EMBL" id="VDD89460.1"/>
    </source>
</evidence>
<evidence type="ECO:0000313" key="4">
    <source>
        <dbReference type="WBParaSite" id="EVEC_0000450301-mRNA-1"/>
    </source>
</evidence>
<accession>A0A0N4V384</accession>
<dbReference type="Pfam" id="PF00946">
    <property type="entry name" value="Mononeg_RNA_pol"/>
    <property type="match status" value="1"/>
</dbReference>
<dbReference type="PROSITE" id="PS50526">
    <property type="entry name" value="RDRP_SSRNA_NEG_NONSEG"/>
    <property type="match status" value="1"/>
</dbReference>
<keyword evidence="3" id="KW-1185">Reference proteome</keyword>
<proteinExistence type="predicted"/>
<dbReference type="Pfam" id="PF14318">
    <property type="entry name" value="Mononeg_mRNAcap"/>
    <property type="match status" value="1"/>
</dbReference>
<reference evidence="2 3" key="2">
    <citation type="submission" date="2018-10" db="EMBL/GenBank/DDBJ databases">
        <authorList>
            <consortium name="Pathogen Informatics"/>
        </authorList>
    </citation>
    <scope>NUCLEOTIDE SEQUENCE [LARGE SCALE GENOMIC DNA]</scope>
</reference>
<gene>
    <name evidence="2" type="ORF">EVEC_LOCUS4211</name>
</gene>
<evidence type="ECO:0000259" key="1">
    <source>
        <dbReference type="PROSITE" id="PS50526"/>
    </source>
</evidence>
<organism evidence="4">
    <name type="scientific">Enterobius vermicularis</name>
    <name type="common">Human pinworm</name>
    <dbReference type="NCBI Taxonomy" id="51028"/>
    <lineage>
        <taxon>Eukaryota</taxon>
        <taxon>Metazoa</taxon>
        <taxon>Ecdysozoa</taxon>
        <taxon>Nematoda</taxon>
        <taxon>Chromadorea</taxon>
        <taxon>Rhabditida</taxon>
        <taxon>Spirurina</taxon>
        <taxon>Oxyuridomorpha</taxon>
        <taxon>Oxyuroidea</taxon>
        <taxon>Oxyuridae</taxon>
        <taxon>Enterobius</taxon>
    </lineage>
</organism>
<dbReference type="InterPro" id="IPR014023">
    <property type="entry name" value="Mononeg_RNA_pol_cat"/>
</dbReference>
<dbReference type="GO" id="GO:0003968">
    <property type="term" value="F:RNA-directed RNA polymerase activity"/>
    <property type="evidence" value="ECO:0007669"/>
    <property type="project" value="InterPro"/>
</dbReference>
<dbReference type="InterPro" id="IPR026890">
    <property type="entry name" value="Mononeg_mRNAcap"/>
</dbReference>
<reference evidence="4" key="1">
    <citation type="submission" date="2017-02" db="UniProtKB">
        <authorList>
            <consortium name="WormBaseParasite"/>
        </authorList>
    </citation>
    <scope>IDENTIFICATION</scope>
</reference>
<dbReference type="GO" id="GO:0004482">
    <property type="term" value="F:mRNA 5'-cap (guanine-N7-)-methyltransferase activity"/>
    <property type="evidence" value="ECO:0007669"/>
    <property type="project" value="InterPro"/>
</dbReference>
<dbReference type="Proteomes" id="UP000274131">
    <property type="component" value="Unassembled WGS sequence"/>
</dbReference>
<name>A0A0N4V384_ENTVE</name>
<evidence type="ECO:0000313" key="3">
    <source>
        <dbReference type="Proteomes" id="UP000274131"/>
    </source>
</evidence>
<feature type="domain" description="RdRp catalytic" evidence="1">
    <location>
        <begin position="86"/>
        <end position="273"/>
    </location>
</feature>
<dbReference type="WBParaSite" id="EVEC_0000450301-mRNA-1">
    <property type="protein sequence ID" value="EVEC_0000450301-mRNA-1"/>
    <property type="gene ID" value="EVEC_0000450301"/>
</dbReference>
<sequence>MNQVGQDSFLKCCPDIQSCTFLKDGVQIASGTYPHLGPYYVTPGYVFISGIKEERLFLQIMILMIKDTMKLLDRTVGQGNIGYDGITFANHSDYHKRNNAQRGIANNPVFKVKGQFVGMLLLFVRTHEFLERSVIYYNDRADLIGFKDGQFVNLSPRLMVWEGQLGGGFEGLRQKGWSIVNRSVIEREIYDEENLIMEIKNVANYNSAIVKAIVEGDRMFQNVETPADLERMIVKLLFLDPSLSGINGMNLNSGSCTIWDFSATRSDELRLESLGGAVYGMTIPIPSELLGKITEGTSNCAECRGNKYHCQYLSDQPPVKAQLCSTRGKRK</sequence>
<dbReference type="GO" id="GO:0005524">
    <property type="term" value="F:ATP binding"/>
    <property type="evidence" value="ECO:0007669"/>
    <property type="project" value="InterPro"/>
</dbReference>
<dbReference type="EMBL" id="UXUI01007796">
    <property type="protein sequence ID" value="VDD89460.1"/>
    <property type="molecule type" value="Genomic_DNA"/>
</dbReference>
<protein>
    <submittedName>
        <fullName evidence="4">RdRp catalytic domain-containing protein</fullName>
    </submittedName>
</protein>
<dbReference type="OrthoDB" id="8062327at2759"/>